<sequence length="228" mass="24383">MMGKAGGCTRNLTPQPDAHTPSVTRDSASSVQVRRPLFPGARHVCLKLCICLRASVSLSMGDAHSRISAAFPGHGAPPPPPRLIPLNELGLPQEGKHPIKLGESVFFGKKETTRLRFSSKLSFPLMDLRKGRHDGSAGKRGGGPRRPDVQPARWRRRRPRSPRGAHPSTLAVWTPPPQARHRCCSGRTQVPGPPGAAPHPPVGMPSLLGRVLGAAAVITNLLDLQAIS</sequence>
<feature type="compositionally biased region" description="Basic residues" evidence="1">
    <location>
        <begin position="153"/>
        <end position="163"/>
    </location>
</feature>
<evidence type="ECO:0000256" key="1">
    <source>
        <dbReference type="SAM" id="MobiDB-lite"/>
    </source>
</evidence>
<reference evidence="2" key="1">
    <citation type="submission" date="2023-04" db="EMBL/GenBank/DDBJ databases">
        <authorList>
            <consortium name="ELIXIR-Norway"/>
        </authorList>
    </citation>
    <scope>NUCLEOTIDE SEQUENCE [LARGE SCALE GENOMIC DNA]</scope>
</reference>
<dbReference type="EMBL" id="OX459950">
    <property type="protein sequence ID" value="CAI9156617.1"/>
    <property type="molecule type" value="Genomic_DNA"/>
</dbReference>
<dbReference type="Proteomes" id="UP001176941">
    <property type="component" value="Chromosome 14"/>
</dbReference>
<feature type="compositionally biased region" description="Polar residues" evidence="1">
    <location>
        <begin position="21"/>
        <end position="31"/>
    </location>
</feature>
<accession>A0ABN8Y4V2</accession>
<feature type="compositionally biased region" description="Basic and acidic residues" evidence="1">
    <location>
        <begin position="128"/>
        <end position="137"/>
    </location>
</feature>
<gene>
    <name evidence="2" type="ORF">MRATA1EN1_LOCUS5579</name>
</gene>
<protein>
    <submittedName>
        <fullName evidence="2">Uncharacterized protein</fullName>
    </submittedName>
</protein>
<keyword evidence="3" id="KW-1185">Reference proteome</keyword>
<organism evidence="2 3">
    <name type="scientific">Rangifer tarandus platyrhynchus</name>
    <name type="common">Svalbard reindeer</name>
    <dbReference type="NCBI Taxonomy" id="3082113"/>
    <lineage>
        <taxon>Eukaryota</taxon>
        <taxon>Metazoa</taxon>
        <taxon>Chordata</taxon>
        <taxon>Craniata</taxon>
        <taxon>Vertebrata</taxon>
        <taxon>Euteleostomi</taxon>
        <taxon>Mammalia</taxon>
        <taxon>Eutheria</taxon>
        <taxon>Laurasiatheria</taxon>
        <taxon>Artiodactyla</taxon>
        <taxon>Ruminantia</taxon>
        <taxon>Pecora</taxon>
        <taxon>Cervidae</taxon>
        <taxon>Odocoileinae</taxon>
        <taxon>Rangifer</taxon>
    </lineage>
</organism>
<evidence type="ECO:0000313" key="3">
    <source>
        <dbReference type="Proteomes" id="UP001176941"/>
    </source>
</evidence>
<feature type="region of interest" description="Disordered" evidence="1">
    <location>
        <begin position="1"/>
        <end position="31"/>
    </location>
</feature>
<proteinExistence type="predicted"/>
<evidence type="ECO:0000313" key="2">
    <source>
        <dbReference type="EMBL" id="CAI9156617.1"/>
    </source>
</evidence>
<feature type="region of interest" description="Disordered" evidence="1">
    <location>
        <begin position="128"/>
        <end position="183"/>
    </location>
</feature>
<name>A0ABN8Y4V2_RANTA</name>